<evidence type="ECO:0000313" key="1">
    <source>
        <dbReference type="EMBL" id="KAG0425605.1"/>
    </source>
</evidence>
<name>A0AC60PYG4_IXOPE</name>
<dbReference type="Proteomes" id="UP000805193">
    <property type="component" value="Unassembled WGS sequence"/>
</dbReference>
<dbReference type="EMBL" id="JABSTQ010009818">
    <property type="protein sequence ID" value="KAG0425605.1"/>
    <property type="molecule type" value="Genomic_DNA"/>
</dbReference>
<organism evidence="1 2">
    <name type="scientific">Ixodes persulcatus</name>
    <name type="common">Taiga tick</name>
    <dbReference type="NCBI Taxonomy" id="34615"/>
    <lineage>
        <taxon>Eukaryota</taxon>
        <taxon>Metazoa</taxon>
        <taxon>Ecdysozoa</taxon>
        <taxon>Arthropoda</taxon>
        <taxon>Chelicerata</taxon>
        <taxon>Arachnida</taxon>
        <taxon>Acari</taxon>
        <taxon>Parasitiformes</taxon>
        <taxon>Ixodida</taxon>
        <taxon>Ixodoidea</taxon>
        <taxon>Ixodidae</taxon>
        <taxon>Ixodinae</taxon>
        <taxon>Ixodes</taxon>
    </lineage>
</organism>
<comment type="caution">
    <text evidence="1">The sequence shown here is derived from an EMBL/GenBank/DDBJ whole genome shotgun (WGS) entry which is preliminary data.</text>
</comment>
<proteinExistence type="predicted"/>
<protein>
    <submittedName>
        <fullName evidence="1">Uncharacterized protein</fullName>
    </submittedName>
</protein>
<keyword evidence="2" id="KW-1185">Reference proteome</keyword>
<accession>A0AC60PYG4</accession>
<reference evidence="1 2" key="1">
    <citation type="journal article" date="2020" name="Cell">
        <title>Large-Scale Comparative Analyses of Tick Genomes Elucidate Their Genetic Diversity and Vector Capacities.</title>
        <authorList>
            <consortium name="Tick Genome and Microbiome Consortium (TIGMIC)"/>
            <person name="Jia N."/>
            <person name="Wang J."/>
            <person name="Shi W."/>
            <person name="Du L."/>
            <person name="Sun Y."/>
            <person name="Zhan W."/>
            <person name="Jiang J.F."/>
            <person name="Wang Q."/>
            <person name="Zhang B."/>
            <person name="Ji P."/>
            <person name="Bell-Sakyi L."/>
            <person name="Cui X.M."/>
            <person name="Yuan T.T."/>
            <person name="Jiang B.G."/>
            <person name="Yang W.F."/>
            <person name="Lam T.T."/>
            <person name="Chang Q.C."/>
            <person name="Ding S.J."/>
            <person name="Wang X.J."/>
            <person name="Zhu J.G."/>
            <person name="Ruan X.D."/>
            <person name="Zhao L."/>
            <person name="Wei J.T."/>
            <person name="Ye R.Z."/>
            <person name="Que T.C."/>
            <person name="Du C.H."/>
            <person name="Zhou Y.H."/>
            <person name="Cheng J.X."/>
            <person name="Dai P.F."/>
            <person name="Guo W.B."/>
            <person name="Han X.H."/>
            <person name="Huang E.J."/>
            <person name="Li L.F."/>
            <person name="Wei W."/>
            <person name="Gao Y.C."/>
            <person name="Liu J.Z."/>
            <person name="Shao H.Z."/>
            <person name="Wang X."/>
            <person name="Wang C.C."/>
            <person name="Yang T.C."/>
            <person name="Huo Q.B."/>
            <person name="Li W."/>
            <person name="Chen H.Y."/>
            <person name="Chen S.E."/>
            <person name="Zhou L.G."/>
            <person name="Ni X.B."/>
            <person name="Tian J.H."/>
            <person name="Sheng Y."/>
            <person name="Liu T."/>
            <person name="Pan Y.S."/>
            <person name="Xia L.Y."/>
            <person name="Li J."/>
            <person name="Zhao F."/>
            <person name="Cao W.C."/>
        </authorList>
    </citation>
    <scope>NUCLEOTIDE SEQUENCE [LARGE SCALE GENOMIC DNA]</scope>
    <source>
        <strain evidence="1">Iper-2018</strain>
    </source>
</reference>
<gene>
    <name evidence="1" type="ORF">HPB47_027237</name>
</gene>
<sequence>MVNFFVEQQSPRPLTGNKDVNGAVGGRAHVVCDDSVLCGRMSRTQAVSVVQPRRLQPLLLRSYRLRRNVPGSRLHVFRISVEEPSPWRSGPAASKRERVAGLCRAAVAAGRTLAAYAKMTSQERVVVLCLLLTFQTSVEGGFESSDSQCDPPGQWKAGQALDEDASVHAGATIRLLTPVKTGKMQECVSQCCQHDKCRVAAIEVQDRGKILCTLYDCSPPEKCVFKKSEKLLSYDRTETWFLTKDVTKPPSFTSTKSLTETRATTSATTAAFETSSTVEPTVPYAADTTSNSATNATTAATSNTYANSTIVAATRGMVNVKVNTTLATSTTSTTVDLVSNYTDRSTTRSSAVTKHRILLTESFPKHNWSSTIGVTYLDASTPTAATKIVPVENTESHFNTVSTTVEFSSASPRTPIVQLSLTTETSPSGRTSASSTASPALQASMQGIFTPRNFDDNSWLSFLSSTSRPTTKLAEVTPKSVNRSQNVIDEEGKVADLRGPIQIFAPTTLNVVAKASPSISLVIGLCLGLLLIFVVMGLIGRRVLDVWQRRHYSRMDFLVDGMYHVT</sequence>
<evidence type="ECO:0000313" key="2">
    <source>
        <dbReference type="Proteomes" id="UP000805193"/>
    </source>
</evidence>